<dbReference type="AlphaFoldDB" id="A0A098LEG5"/>
<feature type="transmembrane region" description="Helical" evidence="1">
    <location>
        <begin position="12"/>
        <end position="32"/>
    </location>
</feature>
<evidence type="ECO:0000256" key="1">
    <source>
        <dbReference type="SAM" id="Phobius"/>
    </source>
</evidence>
<keyword evidence="1" id="KW-1133">Transmembrane helix</keyword>
<feature type="transmembrane region" description="Helical" evidence="1">
    <location>
        <begin position="125"/>
        <end position="142"/>
    </location>
</feature>
<dbReference type="eggNOG" id="ENOG5030SI8">
    <property type="taxonomic scope" value="Bacteria"/>
</dbReference>
<protein>
    <recommendedName>
        <fullName evidence="4">Sodium:proline symporter</fullName>
    </recommendedName>
</protein>
<keyword evidence="3" id="KW-1185">Reference proteome</keyword>
<feature type="transmembrane region" description="Helical" evidence="1">
    <location>
        <begin position="95"/>
        <end position="119"/>
    </location>
</feature>
<name>A0A098LEG5_9BACT</name>
<dbReference type="EMBL" id="BBLT01000004">
    <property type="protein sequence ID" value="GAL85305.1"/>
    <property type="molecule type" value="Genomic_DNA"/>
</dbReference>
<gene>
    <name evidence="2" type="ORF">MYP_2534</name>
</gene>
<comment type="caution">
    <text evidence="2">The sequence shown here is derived from an EMBL/GenBank/DDBJ whole genome shotgun (WGS) entry which is preliminary data.</text>
</comment>
<evidence type="ECO:0008006" key="4">
    <source>
        <dbReference type="Google" id="ProtNLM"/>
    </source>
</evidence>
<dbReference type="STRING" id="153721.MYP_2534"/>
<accession>A0A098LEG5</accession>
<keyword evidence="1" id="KW-0472">Membrane</keyword>
<evidence type="ECO:0000313" key="2">
    <source>
        <dbReference type="EMBL" id="GAL85305.1"/>
    </source>
</evidence>
<reference evidence="2 3" key="1">
    <citation type="submission" date="2014-09" db="EMBL/GenBank/DDBJ databases">
        <title>Sporocytophaga myxococcoides PG-01 genome sequencing.</title>
        <authorList>
            <person name="Liu L."/>
            <person name="Gao P.J."/>
            <person name="Chen G.J."/>
            <person name="Wang L.S."/>
        </authorList>
    </citation>
    <scope>NUCLEOTIDE SEQUENCE [LARGE SCALE GENOMIC DNA]</scope>
    <source>
        <strain evidence="2 3">PG-01</strain>
    </source>
</reference>
<proteinExistence type="predicted"/>
<sequence length="155" mass="17408">MNREDLKEGVYAGLIAGLFFLVIQMLLMALYLKTSPWVPPRMISAMILGKGILSNREFNLGIVLLAGIIHFSVSILYSLILVFLIRFQSLVTGTLIGVVFGLVLYFIHFYGFAMIFPWFAEGRNVVNAFAHMVFGGVSGFVFKELQISYHSKMES</sequence>
<keyword evidence="1" id="KW-0812">Transmembrane</keyword>
<dbReference type="Proteomes" id="UP000030185">
    <property type="component" value="Unassembled WGS sequence"/>
</dbReference>
<dbReference type="RefSeq" id="WP_045463599.1">
    <property type="nucleotide sequence ID" value="NZ_BBLT01000004.1"/>
</dbReference>
<dbReference type="OrthoDB" id="6169516at2"/>
<organism evidence="2 3">
    <name type="scientific">Sporocytophaga myxococcoides</name>
    <dbReference type="NCBI Taxonomy" id="153721"/>
    <lineage>
        <taxon>Bacteria</taxon>
        <taxon>Pseudomonadati</taxon>
        <taxon>Bacteroidota</taxon>
        <taxon>Cytophagia</taxon>
        <taxon>Cytophagales</taxon>
        <taxon>Cytophagaceae</taxon>
        <taxon>Sporocytophaga</taxon>
    </lineage>
</organism>
<feature type="transmembrane region" description="Helical" evidence="1">
    <location>
        <begin position="58"/>
        <end position="83"/>
    </location>
</feature>
<evidence type="ECO:0000313" key="3">
    <source>
        <dbReference type="Proteomes" id="UP000030185"/>
    </source>
</evidence>